<dbReference type="PROSITE" id="PS50110">
    <property type="entry name" value="RESPONSE_REGULATORY"/>
    <property type="match status" value="1"/>
</dbReference>
<dbReference type="AlphaFoldDB" id="A0A7T0C313"/>
<evidence type="ECO:0000313" key="5">
    <source>
        <dbReference type="Proteomes" id="UP000594464"/>
    </source>
</evidence>
<evidence type="ECO:0000256" key="1">
    <source>
        <dbReference type="PROSITE-ProRule" id="PRU00169"/>
    </source>
</evidence>
<organism evidence="4 5">
    <name type="scientific">Candidatus Nitrohelix vancouverensis</name>
    <dbReference type="NCBI Taxonomy" id="2705534"/>
    <lineage>
        <taxon>Bacteria</taxon>
        <taxon>Pseudomonadati</taxon>
        <taxon>Nitrospinota/Tectimicrobiota group</taxon>
        <taxon>Nitrospinota</taxon>
        <taxon>Nitrospinia</taxon>
        <taxon>Nitrospinales</taxon>
        <taxon>Nitrospinaceae</taxon>
        <taxon>Candidatus Nitrohelix</taxon>
    </lineage>
</organism>
<dbReference type="SMART" id="SM00448">
    <property type="entry name" value="REC"/>
    <property type="match status" value="1"/>
</dbReference>
<feature type="modified residue" description="4-aspartylphosphate" evidence="1">
    <location>
        <position position="70"/>
    </location>
</feature>
<dbReference type="KEGG" id="nva:G3M78_09620"/>
<feature type="domain" description="Response regulatory" evidence="3">
    <location>
        <begin position="20"/>
        <end position="137"/>
    </location>
</feature>
<dbReference type="Gene3D" id="3.40.50.2300">
    <property type="match status" value="1"/>
</dbReference>
<dbReference type="PANTHER" id="PTHR43228">
    <property type="entry name" value="TWO-COMPONENT RESPONSE REGULATOR"/>
    <property type="match status" value="1"/>
</dbReference>
<dbReference type="EMBL" id="CP048620">
    <property type="protein sequence ID" value="QPJ65637.1"/>
    <property type="molecule type" value="Genomic_DNA"/>
</dbReference>
<accession>A0A7T0C313</accession>
<sequence length="141" mass="15564">MSNEAEDGNSGKPGSRAEPSILYIEDNPDNQALVKRILNDLRGITIHLAGHAREGIELARQHRPDLILMDLNLPEIDGTEAFEMLQGIEETAGIPVWVLSANVIPSEKAAILDLGFQRFIDKPFKINEFLDLIDAFVETGS</sequence>
<evidence type="ECO:0000313" key="4">
    <source>
        <dbReference type="EMBL" id="QPJ65637.1"/>
    </source>
</evidence>
<dbReference type="GO" id="GO:0000160">
    <property type="term" value="P:phosphorelay signal transduction system"/>
    <property type="evidence" value="ECO:0007669"/>
    <property type="project" value="InterPro"/>
</dbReference>
<dbReference type="Pfam" id="PF00072">
    <property type="entry name" value="Response_reg"/>
    <property type="match status" value="1"/>
</dbReference>
<protein>
    <submittedName>
        <fullName evidence="4">Response regulator</fullName>
    </submittedName>
</protein>
<dbReference type="Proteomes" id="UP000594464">
    <property type="component" value="Chromosome"/>
</dbReference>
<keyword evidence="1" id="KW-0597">Phosphoprotein</keyword>
<gene>
    <name evidence="4" type="ORF">G3M78_09620</name>
</gene>
<reference evidence="5" key="1">
    <citation type="submission" date="2020-02" db="EMBL/GenBank/DDBJ databases">
        <title>Genomic and physiological characterization of two novel Nitrospinaceae genera.</title>
        <authorList>
            <person name="Mueller A.J."/>
            <person name="Jung M.-Y."/>
            <person name="Strachan C.R."/>
            <person name="Herbold C.W."/>
            <person name="Kirkegaard R.H."/>
            <person name="Daims H."/>
        </authorList>
    </citation>
    <scope>NUCLEOTIDE SEQUENCE [LARGE SCALE GENOMIC DNA]</scope>
</reference>
<evidence type="ECO:0000259" key="3">
    <source>
        <dbReference type="PROSITE" id="PS50110"/>
    </source>
</evidence>
<dbReference type="InterPro" id="IPR052048">
    <property type="entry name" value="ST_Response_Regulator"/>
</dbReference>
<dbReference type="PANTHER" id="PTHR43228:SF1">
    <property type="entry name" value="TWO-COMPONENT RESPONSE REGULATOR ARR22"/>
    <property type="match status" value="1"/>
</dbReference>
<dbReference type="SUPFAM" id="SSF52172">
    <property type="entry name" value="CheY-like"/>
    <property type="match status" value="1"/>
</dbReference>
<proteinExistence type="predicted"/>
<name>A0A7T0C313_9BACT</name>
<dbReference type="InterPro" id="IPR001789">
    <property type="entry name" value="Sig_transdc_resp-reg_receiver"/>
</dbReference>
<dbReference type="InterPro" id="IPR011006">
    <property type="entry name" value="CheY-like_superfamily"/>
</dbReference>
<feature type="region of interest" description="Disordered" evidence="2">
    <location>
        <begin position="1"/>
        <end position="20"/>
    </location>
</feature>
<evidence type="ECO:0000256" key="2">
    <source>
        <dbReference type="SAM" id="MobiDB-lite"/>
    </source>
</evidence>